<name>A0AAW9PU19_9CYAN</name>
<dbReference type="InterPro" id="IPR013126">
    <property type="entry name" value="Hsp_70_fam"/>
</dbReference>
<dbReference type="Gene3D" id="3.30.420.40">
    <property type="match status" value="2"/>
</dbReference>
<organism evidence="5 6">
    <name type="scientific">Tumidithrix elongata BACA0141</name>
    <dbReference type="NCBI Taxonomy" id="2716417"/>
    <lineage>
        <taxon>Bacteria</taxon>
        <taxon>Bacillati</taxon>
        <taxon>Cyanobacteriota</taxon>
        <taxon>Cyanophyceae</taxon>
        <taxon>Pseudanabaenales</taxon>
        <taxon>Pseudanabaenaceae</taxon>
        <taxon>Tumidithrix</taxon>
        <taxon>Tumidithrix elongata</taxon>
    </lineage>
</organism>
<evidence type="ECO:0000313" key="6">
    <source>
        <dbReference type="Proteomes" id="UP001333818"/>
    </source>
</evidence>
<dbReference type="Gene3D" id="3.90.640.10">
    <property type="entry name" value="Actin, Chain A, domain 4"/>
    <property type="match status" value="1"/>
</dbReference>
<protein>
    <submittedName>
        <fullName evidence="5">Hsp70 family protein</fullName>
    </submittedName>
</protein>
<dbReference type="RefSeq" id="WP_330485245.1">
    <property type="nucleotide sequence ID" value="NZ_JAZBJZ010000095.1"/>
</dbReference>
<dbReference type="GO" id="GO:0140662">
    <property type="term" value="F:ATP-dependent protein folding chaperone"/>
    <property type="evidence" value="ECO:0007669"/>
    <property type="project" value="InterPro"/>
</dbReference>
<evidence type="ECO:0000256" key="2">
    <source>
        <dbReference type="ARBA" id="ARBA00022840"/>
    </source>
</evidence>
<dbReference type="Pfam" id="PF00012">
    <property type="entry name" value="HSP70"/>
    <property type="match status" value="2"/>
</dbReference>
<comment type="caution">
    <text evidence="5">The sequence shown here is derived from an EMBL/GenBank/DDBJ whole genome shotgun (WGS) entry which is preliminary data.</text>
</comment>
<keyword evidence="2 4" id="KW-0067">ATP-binding</keyword>
<dbReference type="GO" id="GO:0005524">
    <property type="term" value="F:ATP binding"/>
    <property type="evidence" value="ECO:0007669"/>
    <property type="project" value="UniProtKB-KW"/>
</dbReference>
<keyword evidence="3" id="KW-0143">Chaperone</keyword>
<gene>
    <name evidence="5" type="ORF">V2H45_18865</name>
</gene>
<dbReference type="SUPFAM" id="SSF53067">
    <property type="entry name" value="Actin-like ATPase domain"/>
    <property type="match status" value="2"/>
</dbReference>
<dbReference type="PANTHER" id="PTHR19375">
    <property type="entry name" value="HEAT SHOCK PROTEIN 70KDA"/>
    <property type="match status" value="1"/>
</dbReference>
<dbReference type="InterPro" id="IPR043129">
    <property type="entry name" value="ATPase_NBD"/>
</dbReference>
<evidence type="ECO:0000256" key="4">
    <source>
        <dbReference type="RuleBase" id="RU003322"/>
    </source>
</evidence>
<dbReference type="Proteomes" id="UP001333818">
    <property type="component" value="Unassembled WGS sequence"/>
</dbReference>
<dbReference type="EMBL" id="JAZBJZ010000095">
    <property type="protein sequence ID" value="MEE3718809.1"/>
    <property type="molecule type" value="Genomic_DNA"/>
</dbReference>
<comment type="similarity">
    <text evidence="4">Belongs to the heat shock protein 70 family.</text>
</comment>
<keyword evidence="6" id="KW-1185">Reference proteome</keyword>
<evidence type="ECO:0000256" key="1">
    <source>
        <dbReference type="ARBA" id="ARBA00022741"/>
    </source>
</evidence>
<evidence type="ECO:0000256" key="3">
    <source>
        <dbReference type="ARBA" id="ARBA00023186"/>
    </source>
</evidence>
<reference evidence="5" key="1">
    <citation type="submission" date="2024-01" db="EMBL/GenBank/DDBJ databases">
        <title>Bank of Algae and Cyanobacteria of the Azores (BACA) strain genomes.</title>
        <authorList>
            <person name="Luz R."/>
            <person name="Cordeiro R."/>
            <person name="Fonseca A."/>
            <person name="Goncalves V."/>
        </authorList>
    </citation>
    <scope>NUCLEOTIDE SEQUENCE</scope>
    <source>
        <strain evidence="5">BACA0141</strain>
    </source>
</reference>
<proteinExistence type="inferred from homology"/>
<accession>A0AAW9PU19</accession>
<sequence>MGAIAIDFGSSNTAIARWNVVSNQPETLRIPDLSRTQPHDFLIPSLVYLQDAMQGHAEIGQIVINRGKDIENPRFFDQLKRRLSTATGYIPELDGVKVTPEFVGQLFLDRIFSCLRSQQIPLTEVIFTVPVQSYERYLRWLENCMSEFSAAQPHPSGNLQVRLLDEPTAAALGYAIAQPNSLVLVIDFGGGTLDLALVRTPRTENLSEWGEYLGKVDSDSSQSGDRELSSDRKVEVIAKTGQVLGGEDINRWLLEDYLSNHEIEGASRNSHLLLSLMERVKIGLSTEDSASEVFFDIEKQEIHDILYTRSQLEEILKKRGFYQVLQVAIDELVKRAFSKGILKGEIKHILLVGGSTLIPSVRAVIARNFPLATLHTDKPFEAVAHGALMLNHGTKVQDHLFHSYAIRYWDRQLEQWQYQPLFLRGQTYPTRYPYEIFLRASQPDQESIELVIGELEKRVSGSAEIIFDGDRLVTKIESAASEVFLALGENEAPQAIARLDPLGQPGSDRLQVLFEISEQRELLITAIDLATQKKLIANQSVAKLR</sequence>
<keyword evidence="1 4" id="KW-0547">Nucleotide-binding</keyword>
<evidence type="ECO:0000313" key="5">
    <source>
        <dbReference type="EMBL" id="MEE3718809.1"/>
    </source>
</evidence>
<dbReference type="AlphaFoldDB" id="A0AAW9PU19"/>